<dbReference type="InterPro" id="IPR024079">
    <property type="entry name" value="MetalloPept_cat_dom_sf"/>
</dbReference>
<evidence type="ECO:0000256" key="2">
    <source>
        <dbReference type="ARBA" id="ARBA00022670"/>
    </source>
</evidence>
<evidence type="ECO:0000256" key="1">
    <source>
        <dbReference type="ARBA" id="ARBA00001947"/>
    </source>
</evidence>
<evidence type="ECO:0000259" key="8">
    <source>
        <dbReference type="Pfam" id="PF05649"/>
    </source>
</evidence>
<dbReference type="InterPro" id="IPR042089">
    <property type="entry name" value="Peptidase_M13_dom_2"/>
</dbReference>
<dbReference type="InterPro" id="IPR000718">
    <property type="entry name" value="Peptidase_M13"/>
</dbReference>
<keyword evidence="3" id="KW-0479">Metal-binding</keyword>
<dbReference type="GO" id="GO:0004222">
    <property type="term" value="F:metalloendopeptidase activity"/>
    <property type="evidence" value="ECO:0007669"/>
    <property type="project" value="InterPro"/>
</dbReference>
<accession>A0A6C0D8U7</accession>
<dbReference type="GO" id="GO:0016485">
    <property type="term" value="P:protein processing"/>
    <property type="evidence" value="ECO:0007669"/>
    <property type="project" value="TreeGrafter"/>
</dbReference>
<dbReference type="AlphaFoldDB" id="A0A6C0D8U7"/>
<dbReference type="InterPro" id="IPR018497">
    <property type="entry name" value="Peptidase_M13_C"/>
</dbReference>
<comment type="cofactor">
    <cofactor evidence="1">
        <name>Zn(2+)</name>
        <dbReference type="ChEBI" id="CHEBI:29105"/>
    </cofactor>
</comment>
<keyword evidence="5" id="KW-0862">Zinc</keyword>
<dbReference type="GO" id="GO:0005886">
    <property type="term" value="C:plasma membrane"/>
    <property type="evidence" value="ECO:0007669"/>
    <property type="project" value="TreeGrafter"/>
</dbReference>
<protein>
    <recommendedName>
        <fullName evidence="10">Peptidase M13 C-terminal domain-containing protein</fullName>
    </recommendedName>
</protein>
<keyword evidence="4" id="KW-0378">Hydrolase</keyword>
<reference evidence="9" key="1">
    <citation type="journal article" date="2020" name="Nature">
        <title>Giant virus diversity and host interactions through global metagenomics.</title>
        <authorList>
            <person name="Schulz F."/>
            <person name="Roux S."/>
            <person name="Paez-Espino D."/>
            <person name="Jungbluth S."/>
            <person name="Walsh D.A."/>
            <person name="Denef V.J."/>
            <person name="McMahon K.D."/>
            <person name="Konstantinidis K.T."/>
            <person name="Eloe-Fadrosh E.A."/>
            <person name="Kyrpides N.C."/>
            <person name="Woyke T."/>
        </authorList>
    </citation>
    <scope>NUCLEOTIDE SEQUENCE</scope>
    <source>
        <strain evidence="9">GVMAG-M-3300023174-130</strain>
    </source>
</reference>
<evidence type="ECO:0000259" key="7">
    <source>
        <dbReference type="Pfam" id="PF01431"/>
    </source>
</evidence>
<dbReference type="PANTHER" id="PTHR11733:SF241">
    <property type="entry name" value="GH26575P-RELATED"/>
    <property type="match status" value="1"/>
</dbReference>
<dbReference type="CDD" id="cd08662">
    <property type="entry name" value="M13"/>
    <property type="match status" value="1"/>
</dbReference>
<evidence type="ECO:0000256" key="3">
    <source>
        <dbReference type="ARBA" id="ARBA00022723"/>
    </source>
</evidence>
<dbReference type="Gene3D" id="3.40.390.10">
    <property type="entry name" value="Collagenase (Catalytic Domain)"/>
    <property type="match status" value="1"/>
</dbReference>
<dbReference type="PANTHER" id="PTHR11733">
    <property type="entry name" value="ZINC METALLOPROTEASE FAMILY M13 NEPRILYSIN-RELATED"/>
    <property type="match status" value="1"/>
</dbReference>
<organism evidence="9">
    <name type="scientific">viral metagenome</name>
    <dbReference type="NCBI Taxonomy" id="1070528"/>
    <lineage>
        <taxon>unclassified sequences</taxon>
        <taxon>metagenomes</taxon>
        <taxon>organismal metagenomes</taxon>
    </lineage>
</organism>
<evidence type="ECO:0000256" key="6">
    <source>
        <dbReference type="ARBA" id="ARBA00023049"/>
    </source>
</evidence>
<evidence type="ECO:0000256" key="4">
    <source>
        <dbReference type="ARBA" id="ARBA00022801"/>
    </source>
</evidence>
<keyword evidence="2" id="KW-0645">Protease</keyword>
<dbReference type="InterPro" id="IPR008753">
    <property type="entry name" value="Peptidase_M13_N"/>
</dbReference>
<evidence type="ECO:0000256" key="5">
    <source>
        <dbReference type="ARBA" id="ARBA00022833"/>
    </source>
</evidence>
<proteinExistence type="predicted"/>
<evidence type="ECO:0000313" key="9">
    <source>
        <dbReference type="EMBL" id="QHT12574.1"/>
    </source>
</evidence>
<feature type="domain" description="Peptidase M13 C-terminal" evidence="7">
    <location>
        <begin position="526"/>
        <end position="725"/>
    </location>
</feature>
<feature type="domain" description="Peptidase M13 N-terminal" evidence="8">
    <location>
        <begin position="81"/>
        <end position="463"/>
    </location>
</feature>
<dbReference type="Pfam" id="PF01431">
    <property type="entry name" value="Peptidase_M13"/>
    <property type="match status" value="1"/>
</dbReference>
<keyword evidence="6" id="KW-0482">Metalloprotease</keyword>
<dbReference type="GO" id="GO:0046872">
    <property type="term" value="F:metal ion binding"/>
    <property type="evidence" value="ECO:0007669"/>
    <property type="project" value="UniProtKB-KW"/>
</dbReference>
<dbReference type="EMBL" id="MN739548">
    <property type="protein sequence ID" value="QHT12574.1"/>
    <property type="molecule type" value="Genomic_DNA"/>
</dbReference>
<dbReference type="SUPFAM" id="SSF55486">
    <property type="entry name" value="Metalloproteases ('zincins'), catalytic domain"/>
    <property type="match status" value="1"/>
</dbReference>
<sequence length="729" mass="86147">MTQTKNNKNKHNKTKRKIRSHSFIKTKESDYNVEIGLKPFEAEFEKKLMKNSKNLVKSNEAFKNEFVKKLLSKFSPSHLKPKNNFYDYINYKWLQESYLEKEQKYIVQVDDFRLTQDKVYRQMNEIILNYINTHKDLLSTVMKQFYNSVIHMNDKHHSRQIAKNTVREIDELRKNKANVWKMLAMANKDEVVKPRAPFVWSINPDNKNSTINRCYLDPHVFSMVDYNIYFDDGTDILYKNKFRNRFRHFCKKLFDTVLGPNNLNPGDVFEVEKEIMNAIVCTDVTMSTDSYNKIGAEEAEEKYGFDWKKFTKELGYHTTPAFFISSSPNYLKCGTKLMLDEWDSDKWRTYWIYIFAVKIARMTRDWETVVFDFFGSFERGQEAINISDAVSASLYMSVPFNTFLTNQYVEKYERPQNVKYVQTMCNDLKIVFTRIMKRNTWLSPSTKKYALNKLKHMKFVIAKPEELREDPILDYGNSLIENMDKIHAWRHEQYLKLDGKPVVDIPVMDWTQYPVKMIGTQAYTVNASYTPGKNSIYINLGYIQKPFVDLDERGIEYNLAHLGFTIGHEMGHGFDDWGSQYDYKGNLHSWWTESDKKHFKRVQDDVIKQYEEFAKRDGITFDASIGVGEDLADIVGLAICDEYLRDYQENNEDITPIQTLSFEAFYTYFAVQQRQQVSKKALAAQLKTNPHPLDKYRCNVPLSRSQIFRALYNVKKGDGMWWHNTNTVW</sequence>
<dbReference type="PROSITE" id="PS51885">
    <property type="entry name" value="NEPRILYSIN"/>
    <property type="match status" value="1"/>
</dbReference>
<dbReference type="Gene3D" id="1.10.1380.10">
    <property type="entry name" value="Neutral endopeptidase , domain2"/>
    <property type="match status" value="1"/>
</dbReference>
<dbReference type="Pfam" id="PF05649">
    <property type="entry name" value="Peptidase_M13_N"/>
    <property type="match status" value="1"/>
</dbReference>
<name>A0A6C0D8U7_9ZZZZ</name>
<evidence type="ECO:0008006" key="10">
    <source>
        <dbReference type="Google" id="ProtNLM"/>
    </source>
</evidence>